<reference evidence="10" key="1">
    <citation type="submission" date="2018-05" db="EMBL/GenBank/DDBJ databases">
        <authorList>
            <person name="Lanie J.A."/>
            <person name="Ng W.-L."/>
            <person name="Kazmierczak K.M."/>
            <person name="Andrzejewski T.M."/>
            <person name="Davidsen T.M."/>
            <person name="Wayne K.J."/>
            <person name="Tettelin H."/>
            <person name="Glass J.I."/>
            <person name="Rusch D."/>
            <person name="Podicherti R."/>
            <person name="Tsui H.-C.T."/>
            <person name="Winkler M.E."/>
        </authorList>
    </citation>
    <scope>NUCLEOTIDE SEQUENCE</scope>
</reference>
<dbReference type="PANTHER" id="PTHR32303">
    <property type="entry name" value="QUINOPROTEIN ALCOHOL DEHYDROGENASE (CYTOCHROME C)"/>
    <property type="match status" value="1"/>
</dbReference>
<evidence type="ECO:0000256" key="4">
    <source>
        <dbReference type="ARBA" id="ARBA00022723"/>
    </source>
</evidence>
<comment type="similarity">
    <text evidence="2">Belongs to the bacterial PQQ dehydrogenase family.</text>
</comment>
<dbReference type="InterPro" id="IPR018391">
    <property type="entry name" value="PQQ_b-propeller_rpt"/>
</dbReference>
<evidence type="ECO:0000256" key="6">
    <source>
        <dbReference type="ARBA" id="ARBA00023002"/>
    </source>
</evidence>
<evidence type="ECO:0000256" key="8">
    <source>
        <dbReference type="SAM" id="MobiDB-lite"/>
    </source>
</evidence>
<gene>
    <name evidence="10" type="ORF">METZ01_LOCUS22077</name>
</gene>
<keyword evidence="6" id="KW-0560">Oxidoreductase</keyword>
<evidence type="ECO:0000313" key="10">
    <source>
        <dbReference type="EMBL" id="SUZ69223.1"/>
    </source>
</evidence>
<dbReference type="GO" id="GO:0046872">
    <property type="term" value="F:metal ion binding"/>
    <property type="evidence" value="ECO:0007669"/>
    <property type="project" value="UniProtKB-KW"/>
</dbReference>
<dbReference type="Gene3D" id="1.10.760.10">
    <property type="entry name" value="Cytochrome c-like domain"/>
    <property type="match status" value="1"/>
</dbReference>
<dbReference type="Pfam" id="PF01011">
    <property type="entry name" value="PQQ"/>
    <property type="match status" value="2"/>
</dbReference>
<evidence type="ECO:0000256" key="5">
    <source>
        <dbReference type="ARBA" id="ARBA00022729"/>
    </source>
</evidence>
<dbReference type="AlphaFoldDB" id="A0A381PUV8"/>
<dbReference type="GO" id="GO:0009055">
    <property type="term" value="F:electron transfer activity"/>
    <property type="evidence" value="ECO:0007669"/>
    <property type="project" value="InterPro"/>
</dbReference>
<dbReference type="PROSITE" id="PS51007">
    <property type="entry name" value="CYTC"/>
    <property type="match status" value="1"/>
</dbReference>
<dbReference type="PANTHER" id="PTHR32303:SF20">
    <property type="entry name" value="QUINOPROTEIN ETHANOL DEHYDROGENASE"/>
    <property type="match status" value="1"/>
</dbReference>
<dbReference type="InterPro" id="IPR009056">
    <property type="entry name" value="Cyt_c-like_dom"/>
</dbReference>
<evidence type="ECO:0000259" key="9">
    <source>
        <dbReference type="PROSITE" id="PS51007"/>
    </source>
</evidence>
<name>A0A381PUV8_9ZZZZ</name>
<dbReference type="SUPFAM" id="SSF50998">
    <property type="entry name" value="Quinoprotein alcohol dehydrogenase-like"/>
    <property type="match status" value="1"/>
</dbReference>
<dbReference type="Gene3D" id="2.140.10.10">
    <property type="entry name" value="Quinoprotein alcohol dehydrogenase-like superfamily"/>
    <property type="match status" value="1"/>
</dbReference>
<accession>A0A381PUV8</accession>
<evidence type="ECO:0000256" key="3">
    <source>
        <dbReference type="ARBA" id="ARBA00022617"/>
    </source>
</evidence>
<evidence type="ECO:0000256" key="7">
    <source>
        <dbReference type="ARBA" id="ARBA00023004"/>
    </source>
</evidence>
<feature type="region of interest" description="Disordered" evidence="8">
    <location>
        <begin position="146"/>
        <end position="171"/>
    </location>
</feature>
<dbReference type="SUPFAM" id="SSF46626">
    <property type="entry name" value="Cytochrome c"/>
    <property type="match status" value="1"/>
</dbReference>
<comment type="cofactor">
    <cofactor evidence="1">
        <name>pyrroloquinoline quinone</name>
        <dbReference type="ChEBI" id="CHEBI:58442"/>
    </cofactor>
</comment>
<dbReference type="GO" id="GO:0016491">
    <property type="term" value="F:oxidoreductase activity"/>
    <property type="evidence" value="ECO:0007669"/>
    <property type="project" value="UniProtKB-KW"/>
</dbReference>
<dbReference type="EMBL" id="UINC01001056">
    <property type="protein sequence ID" value="SUZ69223.1"/>
    <property type="molecule type" value="Genomic_DNA"/>
</dbReference>
<protein>
    <recommendedName>
        <fullName evidence="9">Cytochrome c domain-containing protein</fullName>
    </recommendedName>
</protein>
<feature type="domain" description="Cytochrome c" evidence="9">
    <location>
        <begin position="37"/>
        <end position="116"/>
    </location>
</feature>
<dbReference type="InterPro" id="IPR002372">
    <property type="entry name" value="PQQ_rpt_dom"/>
</dbReference>
<keyword evidence="7" id="KW-0408">Iron</keyword>
<sequence length="711" mass="76650">MRAKVGCLIVGVTVLLGSVGTVAEAQQPATRGAFSGVQAADGQAPYARDCAECHGAALRGSAHAPELAGASFMSVWGSRTTRDLFDYIREEMPPEQSGSLSDEAYLNIVALILQSNGRASGSEALRADAALSIGATPGADSVRLALAGPAPSGPSQDGERTGRTTRFGNTTVPALTPVTDALLQQPPAADWLSWRRTLDNHGYSPLDQITQDNVGELRMAWVVTMQDGSNQPTPLVHDGVMFLVNPQNVVQALDASTGDVLWEYRYPVPDDAVSFGATRAIALYEDKVFLATFDAALVALDARTGTQAWRTVKADYTQGFTHVGGPIVANGVVVSGINGCQRYKDEPCFITGHDPATGAELWRTSTIALPGDPNNASWGEMPLRLRAGGDTWIPGSFDPELSLYYIGTAQAKPWVAASRGMSTDNDALYTNSTLALDPLTGRMEWYFQHKPGETLDLDNVYERVLIDVDDQQLLFTIGKDGLLWKLDRRTGEFIDVAETVYQDVYESIDRNTGQLTYREDIREAEVGEAVPACPGLYGGHNWQATAYSPETSALIIPLHQMCMTMTGRPVEMVAGGGSEAGIPQILEMPGTNGNVGKLAAYDVRTMEELWSREQRAVFLTSALTTSGGLVFVGDVDRYFRAFDVRTGEVLWETRLGAPAHGYPISYASGGKQYIAVPTGLGIFRQLTGALNPEIYQARNGNALYVFELPDN</sequence>
<evidence type="ECO:0000256" key="2">
    <source>
        <dbReference type="ARBA" id="ARBA00008156"/>
    </source>
</evidence>
<keyword evidence="4" id="KW-0479">Metal-binding</keyword>
<dbReference type="SMART" id="SM00564">
    <property type="entry name" value="PQQ"/>
    <property type="match status" value="5"/>
</dbReference>
<keyword evidence="3" id="KW-0349">Heme</keyword>
<dbReference type="InterPro" id="IPR011047">
    <property type="entry name" value="Quinoprotein_ADH-like_sf"/>
</dbReference>
<dbReference type="Pfam" id="PF13442">
    <property type="entry name" value="Cytochrome_CBB3"/>
    <property type="match status" value="1"/>
</dbReference>
<evidence type="ECO:0000256" key="1">
    <source>
        <dbReference type="ARBA" id="ARBA00001931"/>
    </source>
</evidence>
<dbReference type="GO" id="GO:0020037">
    <property type="term" value="F:heme binding"/>
    <property type="evidence" value="ECO:0007669"/>
    <property type="project" value="InterPro"/>
</dbReference>
<dbReference type="InterPro" id="IPR036909">
    <property type="entry name" value="Cyt_c-like_dom_sf"/>
</dbReference>
<keyword evidence="5" id="KW-0732">Signal</keyword>
<organism evidence="10">
    <name type="scientific">marine metagenome</name>
    <dbReference type="NCBI Taxonomy" id="408172"/>
    <lineage>
        <taxon>unclassified sequences</taxon>
        <taxon>metagenomes</taxon>
        <taxon>ecological metagenomes</taxon>
    </lineage>
</organism>
<proteinExistence type="inferred from homology"/>